<dbReference type="AlphaFoldDB" id="A0AAE0LTA1"/>
<dbReference type="SUPFAM" id="SSF55545">
    <property type="entry name" value="beta-N-acetylhexosaminidase-like domain"/>
    <property type="match status" value="1"/>
</dbReference>
<proteinExistence type="predicted"/>
<evidence type="ECO:0000313" key="5">
    <source>
        <dbReference type="Proteomes" id="UP001278766"/>
    </source>
</evidence>
<feature type="signal peptide" evidence="2">
    <location>
        <begin position="1"/>
        <end position="24"/>
    </location>
</feature>
<dbReference type="InterPro" id="IPR041437">
    <property type="entry name" value="GH115_C"/>
</dbReference>
<dbReference type="Gene3D" id="3.30.379.10">
    <property type="entry name" value="Chitobiase/beta-hexosaminidase domain 2-like"/>
    <property type="match status" value="1"/>
</dbReference>
<evidence type="ECO:0000259" key="3">
    <source>
        <dbReference type="Pfam" id="PF17829"/>
    </source>
</evidence>
<evidence type="ECO:0000256" key="2">
    <source>
        <dbReference type="SAM" id="SignalP"/>
    </source>
</evidence>
<evidence type="ECO:0000313" key="4">
    <source>
        <dbReference type="EMBL" id="KAK3296717.1"/>
    </source>
</evidence>
<organism evidence="4 5">
    <name type="scientific">Chaetomium fimeti</name>
    <dbReference type="NCBI Taxonomy" id="1854472"/>
    <lineage>
        <taxon>Eukaryota</taxon>
        <taxon>Fungi</taxon>
        <taxon>Dikarya</taxon>
        <taxon>Ascomycota</taxon>
        <taxon>Pezizomycotina</taxon>
        <taxon>Sordariomycetes</taxon>
        <taxon>Sordariomycetidae</taxon>
        <taxon>Sordariales</taxon>
        <taxon>Chaetomiaceae</taxon>
        <taxon>Chaetomium</taxon>
    </lineage>
</organism>
<accession>A0AAE0LTA1</accession>
<dbReference type="InterPro" id="IPR042301">
    <property type="entry name" value="GH115_sf"/>
</dbReference>
<dbReference type="InterPro" id="IPR029018">
    <property type="entry name" value="Hex-like_dom2"/>
</dbReference>
<comment type="caution">
    <text evidence="4">The sequence shown here is derived from an EMBL/GenBank/DDBJ whole genome shotgun (WGS) entry which is preliminary data.</text>
</comment>
<keyword evidence="5" id="KW-1185">Reference proteome</keyword>
<keyword evidence="1" id="KW-0378">Hydrolase</keyword>
<reference evidence="4" key="2">
    <citation type="submission" date="2023-06" db="EMBL/GenBank/DDBJ databases">
        <authorList>
            <consortium name="Lawrence Berkeley National Laboratory"/>
            <person name="Haridas S."/>
            <person name="Hensen N."/>
            <person name="Bonometti L."/>
            <person name="Westerberg I."/>
            <person name="Brannstrom I.O."/>
            <person name="Guillou S."/>
            <person name="Cros-Aarteil S."/>
            <person name="Calhoun S."/>
            <person name="Kuo A."/>
            <person name="Mondo S."/>
            <person name="Pangilinan J."/>
            <person name="Riley R."/>
            <person name="Labutti K."/>
            <person name="Andreopoulos B."/>
            <person name="Lipzen A."/>
            <person name="Chen C."/>
            <person name="Yanf M."/>
            <person name="Daum C."/>
            <person name="Ng V."/>
            <person name="Clum A."/>
            <person name="Steindorff A."/>
            <person name="Ohm R."/>
            <person name="Martin F."/>
            <person name="Silar P."/>
            <person name="Natvig D."/>
            <person name="Lalanne C."/>
            <person name="Gautier V."/>
            <person name="Ament-Velasquez S.L."/>
            <person name="Kruys A."/>
            <person name="Hutchinson M.I."/>
            <person name="Powell A.J."/>
            <person name="Barry K."/>
            <person name="Miller A.N."/>
            <person name="Grigoriev I.V."/>
            <person name="Debuchy R."/>
            <person name="Gladieux P."/>
            <person name="Thoren M.H."/>
            <person name="Johannesson H."/>
        </authorList>
    </citation>
    <scope>NUCLEOTIDE SEQUENCE</scope>
    <source>
        <strain evidence="4">CBS 168.71</strain>
    </source>
</reference>
<dbReference type="Pfam" id="PF17829">
    <property type="entry name" value="GH115_C"/>
    <property type="match status" value="1"/>
</dbReference>
<sequence>MVVGLRQIAIACLAGFCAPVAVLAQAGTTLTFADEANGQGGLLLASPSAPPAILISAEELGPASRAVKDLAADFGRVLGKNATVTTATTVPKSGDAPAIIIGTLGSSELIDQLVKDGQLDATAISGKWEAYASQIVTDAEGKPVALAIAGSDVRGTIFGTYDLSQQIGVSPWHYWADVPPKKRQYIFAPTVSKVYGSPSVKYRGLFINDEAPALSNWVTGRFPRGNGGNSFTSPFYAHVLELLLRLKGNYFWPAMWGKMFYLDDPQNGPLAHEYGVFAGTSHHEPMARSDAEQSRYCQPWDWTRNKANIQKFMTEGAARSKNWETIYTLGMRGSGDAASPTLNAQTLEEVIKWQQTTLASTVGKPLGEIPQAWVMYKEVPGYWQKGMDVGEDVTLLWTDDNRGNIRRIPTAEEASRKGGAGMYYHFDYVGSPRNYKWINTIQLQKTWEQMHLAYEREIRNTWIVNVGDLKALELPLDHFMAMAYDMSKFSTPDSTGSYLVDWAAQQFTTEVAETTAQIMTTYGMLCARRKYEDLSTQFGFSTSEYDEAEANMQEWLGLLAVATETHDSLPDDATKTAFWEMVLHPVRAGKNVFEIYTNAALGQRYANERRLATNELADRARAAFEDDKALQKQFHSILGGKWNHMMDQTHIGYNNWQEPASNSMPRLPTLPGGGTGFGVGIQGSGSTTSGKLTTAPMTPFMPPAEKRWIEVFLRAKGRLQYTIKANTTFANITNASGTLTDTGPSQLRSIINIDWASAPAGQSAVELTVTSGSTNTAVIIPLHNTPAPPASFTGHIASNGVVSIEAHHFTRIHHPSPSTSNTTTYATIPSYGRTQAGIKLWPVTTPAQPSNSPNTDSTTPSLIYRFHIPARSTRLRVTLYLSASENADVASPNRYTLALDTRPSVLVQPTPLSADAGAEPAGWSTAVTRNAWVTESDLGQGGGGGQLEAGEHELAVRLLNPTMVLTKVVVDLGGLRGSELGPPESFRVV</sequence>
<dbReference type="Gene3D" id="2.60.120.1620">
    <property type="match status" value="1"/>
</dbReference>
<dbReference type="RefSeq" id="XP_062660231.1">
    <property type="nucleotide sequence ID" value="XM_062801590.1"/>
</dbReference>
<dbReference type="EMBL" id="JAUEPN010000003">
    <property type="protein sequence ID" value="KAK3296717.1"/>
    <property type="molecule type" value="Genomic_DNA"/>
</dbReference>
<gene>
    <name evidence="4" type="ORF">B0H64DRAFT_356240</name>
</gene>
<dbReference type="GeneID" id="87838538"/>
<name>A0AAE0LTA1_9PEZI</name>
<keyword evidence="2" id="KW-0732">Signal</keyword>
<dbReference type="Proteomes" id="UP001278766">
    <property type="component" value="Unassembled WGS sequence"/>
</dbReference>
<dbReference type="Gene3D" id="1.20.58.2150">
    <property type="match status" value="1"/>
</dbReference>
<dbReference type="Pfam" id="PF15979">
    <property type="entry name" value="Glyco_hydro_115"/>
    <property type="match status" value="1"/>
</dbReference>
<dbReference type="InterPro" id="IPR031924">
    <property type="entry name" value="GH115"/>
</dbReference>
<feature type="chain" id="PRO_5042161177" description="Gylcosyl hydrolase 115 C-terminal domain-containing protein" evidence="2">
    <location>
        <begin position="25"/>
        <end position="989"/>
    </location>
</feature>
<dbReference type="GO" id="GO:0016787">
    <property type="term" value="F:hydrolase activity"/>
    <property type="evidence" value="ECO:0007669"/>
    <property type="project" value="UniProtKB-KW"/>
</dbReference>
<feature type="domain" description="Gylcosyl hydrolase 115 C-terminal" evidence="3">
    <location>
        <begin position="794"/>
        <end position="984"/>
    </location>
</feature>
<reference evidence="4" key="1">
    <citation type="journal article" date="2023" name="Mol. Phylogenet. Evol.">
        <title>Genome-scale phylogeny and comparative genomics of the fungal order Sordariales.</title>
        <authorList>
            <person name="Hensen N."/>
            <person name="Bonometti L."/>
            <person name="Westerberg I."/>
            <person name="Brannstrom I.O."/>
            <person name="Guillou S."/>
            <person name="Cros-Aarteil S."/>
            <person name="Calhoun S."/>
            <person name="Haridas S."/>
            <person name="Kuo A."/>
            <person name="Mondo S."/>
            <person name="Pangilinan J."/>
            <person name="Riley R."/>
            <person name="LaButti K."/>
            <person name="Andreopoulos B."/>
            <person name="Lipzen A."/>
            <person name="Chen C."/>
            <person name="Yan M."/>
            <person name="Daum C."/>
            <person name="Ng V."/>
            <person name="Clum A."/>
            <person name="Steindorff A."/>
            <person name="Ohm R.A."/>
            <person name="Martin F."/>
            <person name="Silar P."/>
            <person name="Natvig D.O."/>
            <person name="Lalanne C."/>
            <person name="Gautier V."/>
            <person name="Ament-Velasquez S.L."/>
            <person name="Kruys A."/>
            <person name="Hutchinson M.I."/>
            <person name="Powell A.J."/>
            <person name="Barry K."/>
            <person name="Miller A.N."/>
            <person name="Grigoriev I.V."/>
            <person name="Debuchy R."/>
            <person name="Gladieux P."/>
            <person name="Hiltunen Thoren M."/>
            <person name="Johannesson H."/>
        </authorList>
    </citation>
    <scope>NUCLEOTIDE SEQUENCE</scope>
    <source>
        <strain evidence="4">CBS 168.71</strain>
    </source>
</reference>
<dbReference type="PANTHER" id="PTHR37842:SF2">
    <property type="entry name" value="GYLCOSYL HYDROLASE 115 C-TERMINAL DOMAIN-CONTAINING PROTEIN"/>
    <property type="match status" value="1"/>
</dbReference>
<dbReference type="Gene3D" id="3.20.20.520">
    <property type="entry name" value="Glycosyl hydrolase family 115"/>
    <property type="match status" value="1"/>
</dbReference>
<dbReference type="PANTHER" id="PTHR37842">
    <property type="match status" value="1"/>
</dbReference>
<evidence type="ECO:0000256" key="1">
    <source>
        <dbReference type="ARBA" id="ARBA00022801"/>
    </source>
</evidence>
<protein>
    <recommendedName>
        <fullName evidence="3">Gylcosyl hydrolase 115 C-terminal domain-containing protein</fullName>
    </recommendedName>
</protein>